<feature type="non-terminal residue" evidence="2">
    <location>
        <position position="188"/>
    </location>
</feature>
<accession>X1RVQ8</accession>
<organism evidence="2">
    <name type="scientific">marine sediment metagenome</name>
    <dbReference type="NCBI Taxonomy" id="412755"/>
    <lineage>
        <taxon>unclassified sequences</taxon>
        <taxon>metagenomes</taxon>
        <taxon>ecological metagenomes</taxon>
    </lineage>
</organism>
<reference evidence="2" key="1">
    <citation type="journal article" date="2014" name="Front. Microbiol.">
        <title>High frequency of phylogenetically diverse reductive dehalogenase-homologous genes in deep subseafloor sedimentary metagenomes.</title>
        <authorList>
            <person name="Kawai M."/>
            <person name="Futagami T."/>
            <person name="Toyoda A."/>
            <person name="Takaki Y."/>
            <person name="Nishi S."/>
            <person name="Hori S."/>
            <person name="Arai W."/>
            <person name="Tsubouchi T."/>
            <person name="Morono Y."/>
            <person name="Uchiyama I."/>
            <person name="Ito T."/>
            <person name="Fujiyama A."/>
            <person name="Inagaki F."/>
            <person name="Takami H."/>
        </authorList>
    </citation>
    <scope>NUCLEOTIDE SEQUENCE</scope>
    <source>
        <strain evidence="2">Expedition CK06-06</strain>
    </source>
</reference>
<sequence length="188" mass="22972">MSGKKNNNFGHFITDAQKEIKELVHKRNQLNNKIKRYIKSFQMAEYEIYKSLFNTKEYYNKKRHYSIKKIRKLRRKVIEYEDILDFLITERNKLKKPDLNRNLLNLIKCLDNSIKEINYRINSFNKKIKNHILRIEEEISIVEKISKLEKKKQKRVKLLSELKKVKITELQSTDYYKVDSRIKLFETR</sequence>
<protein>
    <submittedName>
        <fullName evidence="2">Uncharacterized protein</fullName>
    </submittedName>
</protein>
<name>X1RVQ8_9ZZZZ</name>
<feature type="coiled-coil region" evidence="1">
    <location>
        <begin position="13"/>
        <end position="40"/>
    </location>
</feature>
<evidence type="ECO:0000256" key="1">
    <source>
        <dbReference type="SAM" id="Coils"/>
    </source>
</evidence>
<gene>
    <name evidence="2" type="ORF">S12H4_07375</name>
</gene>
<dbReference type="EMBL" id="BARW01002712">
    <property type="protein sequence ID" value="GAI59564.1"/>
    <property type="molecule type" value="Genomic_DNA"/>
</dbReference>
<comment type="caution">
    <text evidence="2">The sequence shown here is derived from an EMBL/GenBank/DDBJ whole genome shotgun (WGS) entry which is preliminary data.</text>
</comment>
<proteinExistence type="predicted"/>
<dbReference type="AlphaFoldDB" id="X1RVQ8"/>
<evidence type="ECO:0000313" key="2">
    <source>
        <dbReference type="EMBL" id="GAI59564.1"/>
    </source>
</evidence>
<keyword evidence="1" id="KW-0175">Coiled coil</keyword>